<dbReference type="PANTHER" id="PTHR10362">
    <property type="entry name" value="HISTIDINE AMMONIA-LYASE"/>
    <property type="match status" value="1"/>
</dbReference>
<dbReference type="Pfam" id="PF00221">
    <property type="entry name" value="Lyase_aromatic"/>
    <property type="match status" value="2"/>
</dbReference>
<proteinExistence type="inferred from homology"/>
<dbReference type="GO" id="GO:0003824">
    <property type="term" value="F:catalytic activity"/>
    <property type="evidence" value="ECO:0007669"/>
    <property type="project" value="InterPro"/>
</dbReference>
<dbReference type="Proteomes" id="UP000015105">
    <property type="component" value="Chromosome 3D"/>
</dbReference>
<dbReference type="InterPro" id="IPR008948">
    <property type="entry name" value="L-Aspartase-like"/>
</dbReference>
<dbReference type="EnsemblPlants" id="AET3Gv20036700.4">
    <property type="protein sequence ID" value="AET3Gv20036700.4"/>
    <property type="gene ID" value="AET3Gv20036700"/>
</dbReference>
<sequence length="536" mass="58333">NLRMHLIAGVFGIGSKHELPSEVTRASMLVRINTLLQGYSGIRFEILEAITKLINKGVHPRIPLRGSITASGDVVPLAYIAGVLTGRPNAQAVTNDGRMVDAAEALKIAGIDGGFFKLNPKEGLAIVNGTAVGSALAAMVLFDCNVLAVLSEILAAMFCEVMYGKLEYTDHLIHKLKHHPGSIEAAAIMEHILAGSSFMVHAKMVNAMDPLLKPKQDRYALRTAPQWLGPQIEVIRAATKSIEREVNSVNDNPVIDVKRGKALHCGNFQGTPIGVSMDNTRLAIANIGKLMFAQFSELGIEIAMASYCSELQYLANPVTTHVQSAEQHNQGVNSLGLISARKTAEAVDMLKLMSSTYIVALCQAIDLRHLERNIKINVNRCVEEVAKKVLNAPSIEEILMAATDRVDVFSYADDPCSPNYPLMHKLRSVLLEHALASRSNDDEVLSKISKLEEELGLALPREVEAARVAVEKGTAPIPNMIKGSRSFPLYQFVREELGCLFLTGEKLLAPGEECDKVFVGISQGKLIDPMLECLKE</sequence>
<reference evidence="3" key="2">
    <citation type="journal article" date="2017" name="Nat. Plants">
        <title>The Aegilops tauschii genome reveals multiple impacts of transposons.</title>
        <authorList>
            <person name="Zhao G."/>
            <person name="Zou C."/>
            <person name="Li K."/>
            <person name="Wang K."/>
            <person name="Li T."/>
            <person name="Gao L."/>
            <person name="Zhang X."/>
            <person name="Wang H."/>
            <person name="Yang Z."/>
            <person name="Liu X."/>
            <person name="Jiang W."/>
            <person name="Mao L."/>
            <person name="Kong X."/>
            <person name="Jiao Y."/>
            <person name="Jia J."/>
        </authorList>
    </citation>
    <scope>NUCLEOTIDE SEQUENCE [LARGE SCALE GENOMIC DNA]</scope>
    <source>
        <strain evidence="3">cv. AL8/78</strain>
    </source>
</reference>
<reference evidence="2" key="4">
    <citation type="submission" date="2019-03" db="UniProtKB">
        <authorList>
            <consortium name="EnsemblPlants"/>
        </authorList>
    </citation>
    <scope>IDENTIFICATION</scope>
</reference>
<dbReference type="Gene3D" id="1.10.275.10">
    <property type="entry name" value="Fumarase/aspartase (N-terminal domain)"/>
    <property type="match status" value="1"/>
</dbReference>
<evidence type="ECO:0000313" key="2">
    <source>
        <dbReference type="EnsemblPlants" id="AET3Gv20036700.4"/>
    </source>
</evidence>
<name>A0A453DQ96_AEGTS</name>
<keyword evidence="3" id="KW-1185">Reference proteome</keyword>
<dbReference type="InterPro" id="IPR024083">
    <property type="entry name" value="Fumarase/histidase_N"/>
</dbReference>
<dbReference type="Gene3D" id="1.20.200.10">
    <property type="entry name" value="Fumarase/aspartase (Central domain)"/>
    <property type="match status" value="3"/>
</dbReference>
<organism evidence="2 3">
    <name type="scientific">Aegilops tauschii subsp. strangulata</name>
    <name type="common">Goatgrass</name>
    <dbReference type="NCBI Taxonomy" id="200361"/>
    <lineage>
        <taxon>Eukaryota</taxon>
        <taxon>Viridiplantae</taxon>
        <taxon>Streptophyta</taxon>
        <taxon>Embryophyta</taxon>
        <taxon>Tracheophyta</taxon>
        <taxon>Spermatophyta</taxon>
        <taxon>Magnoliopsida</taxon>
        <taxon>Liliopsida</taxon>
        <taxon>Poales</taxon>
        <taxon>Poaceae</taxon>
        <taxon>BOP clade</taxon>
        <taxon>Pooideae</taxon>
        <taxon>Triticodae</taxon>
        <taxon>Triticeae</taxon>
        <taxon>Triticinae</taxon>
        <taxon>Aegilops</taxon>
    </lineage>
</organism>
<dbReference type="InterPro" id="IPR001106">
    <property type="entry name" value="Aromatic_Lyase"/>
</dbReference>
<dbReference type="SUPFAM" id="SSF48557">
    <property type="entry name" value="L-aspartase-like"/>
    <property type="match status" value="1"/>
</dbReference>
<reference evidence="3" key="1">
    <citation type="journal article" date="2014" name="Science">
        <title>Ancient hybridizations among the ancestral genomes of bread wheat.</title>
        <authorList>
            <consortium name="International Wheat Genome Sequencing Consortium,"/>
            <person name="Marcussen T."/>
            <person name="Sandve S.R."/>
            <person name="Heier L."/>
            <person name="Spannagl M."/>
            <person name="Pfeifer M."/>
            <person name="Jakobsen K.S."/>
            <person name="Wulff B.B."/>
            <person name="Steuernagel B."/>
            <person name="Mayer K.F."/>
            <person name="Olsen O.A."/>
        </authorList>
    </citation>
    <scope>NUCLEOTIDE SEQUENCE [LARGE SCALE GENOMIC DNA]</scope>
    <source>
        <strain evidence="3">cv. AL8/78</strain>
    </source>
</reference>
<accession>A0A453DQ96</accession>
<dbReference type="Gramene" id="AET3Gv20036700.4">
    <property type="protein sequence ID" value="AET3Gv20036700.4"/>
    <property type="gene ID" value="AET3Gv20036700"/>
</dbReference>
<evidence type="ECO:0000313" key="3">
    <source>
        <dbReference type="Proteomes" id="UP000015105"/>
    </source>
</evidence>
<dbReference type="CDD" id="cd00332">
    <property type="entry name" value="PAL-HAL"/>
    <property type="match status" value="1"/>
</dbReference>
<comment type="similarity">
    <text evidence="1">Belongs to the PAL/histidase family.</text>
</comment>
<reference evidence="2" key="5">
    <citation type="journal article" date="2021" name="G3 (Bethesda)">
        <title>Aegilops tauschii genome assembly Aet v5.0 features greater sequence contiguity and improved annotation.</title>
        <authorList>
            <person name="Wang L."/>
            <person name="Zhu T."/>
            <person name="Rodriguez J.C."/>
            <person name="Deal K.R."/>
            <person name="Dubcovsky J."/>
            <person name="McGuire P.E."/>
            <person name="Lux T."/>
            <person name="Spannagl M."/>
            <person name="Mayer K.F.X."/>
            <person name="Baldrich P."/>
            <person name="Meyers B.C."/>
            <person name="Huo N."/>
            <person name="Gu Y.Q."/>
            <person name="Zhou H."/>
            <person name="Devos K.M."/>
            <person name="Bennetzen J.L."/>
            <person name="Unver T."/>
            <person name="Budak H."/>
            <person name="Gulick P.J."/>
            <person name="Galiba G."/>
            <person name="Kalapos B."/>
            <person name="Nelson D.R."/>
            <person name="Li P."/>
            <person name="You F.M."/>
            <person name="Luo M.C."/>
            <person name="Dvorak J."/>
        </authorList>
    </citation>
    <scope>NUCLEOTIDE SEQUENCE [LARGE SCALE GENOMIC DNA]</scope>
    <source>
        <strain evidence="2">cv. AL8/78</strain>
    </source>
</reference>
<evidence type="ECO:0000256" key="1">
    <source>
        <dbReference type="ARBA" id="ARBA00007238"/>
    </source>
</evidence>
<evidence type="ECO:0008006" key="4">
    <source>
        <dbReference type="Google" id="ProtNLM"/>
    </source>
</evidence>
<dbReference type="AlphaFoldDB" id="A0A453DQ96"/>
<reference evidence="2" key="3">
    <citation type="journal article" date="2017" name="Nature">
        <title>Genome sequence of the progenitor of the wheat D genome Aegilops tauschii.</title>
        <authorList>
            <person name="Luo M.C."/>
            <person name="Gu Y.Q."/>
            <person name="Puiu D."/>
            <person name="Wang H."/>
            <person name="Twardziok S.O."/>
            <person name="Deal K.R."/>
            <person name="Huo N."/>
            <person name="Zhu T."/>
            <person name="Wang L."/>
            <person name="Wang Y."/>
            <person name="McGuire P.E."/>
            <person name="Liu S."/>
            <person name="Long H."/>
            <person name="Ramasamy R.K."/>
            <person name="Rodriguez J.C."/>
            <person name="Van S.L."/>
            <person name="Yuan L."/>
            <person name="Wang Z."/>
            <person name="Xia Z."/>
            <person name="Xiao L."/>
            <person name="Anderson O.D."/>
            <person name="Ouyang S."/>
            <person name="Liang Y."/>
            <person name="Zimin A.V."/>
            <person name="Pertea G."/>
            <person name="Qi P."/>
            <person name="Bennetzen J.L."/>
            <person name="Dai X."/>
            <person name="Dawson M.W."/>
            <person name="Muller H.G."/>
            <person name="Kugler K."/>
            <person name="Rivarola-Duarte L."/>
            <person name="Spannagl M."/>
            <person name="Mayer K.F.X."/>
            <person name="Lu F.H."/>
            <person name="Bevan M.W."/>
            <person name="Leroy P."/>
            <person name="Li P."/>
            <person name="You F.M."/>
            <person name="Sun Q."/>
            <person name="Liu Z."/>
            <person name="Lyons E."/>
            <person name="Wicker T."/>
            <person name="Salzberg S.L."/>
            <person name="Devos K.M."/>
            <person name="Dvorak J."/>
        </authorList>
    </citation>
    <scope>NUCLEOTIDE SEQUENCE [LARGE SCALE GENOMIC DNA]</scope>
    <source>
        <strain evidence="2">cv. AL8/78</strain>
    </source>
</reference>
<protein>
    <recommendedName>
        <fullName evidence="4">Phenylalanine ammonia-lyase</fullName>
    </recommendedName>
</protein>